<keyword evidence="4" id="KW-1185">Reference proteome</keyword>
<dbReference type="Proteomes" id="UP000181951">
    <property type="component" value="Unassembled WGS sequence"/>
</dbReference>
<organism evidence="3 4">
    <name type="scientific">Actinacidiphila rubida</name>
    <dbReference type="NCBI Taxonomy" id="310780"/>
    <lineage>
        <taxon>Bacteria</taxon>
        <taxon>Bacillati</taxon>
        <taxon>Actinomycetota</taxon>
        <taxon>Actinomycetes</taxon>
        <taxon>Kitasatosporales</taxon>
        <taxon>Streptomycetaceae</taxon>
        <taxon>Actinacidiphila</taxon>
    </lineage>
</organism>
<dbReference type="SUPFAM" id="SSF52980">
    <property type="entry name" value="Restriction endonuclease-like"/>
    <property type="match status" value="1"/>
</dbReference>
<evidence type="ECO:0000259" key="2">
    <source>
        <dbReference type="Pfam" id="PF04471"/>
    </source>
</evidence>
<dbReference type="PANTHER" id="PTHR30015:SF6">
    <property type="entry name" value="SLL1429 PROTEIN"/>
    <property type="match status" value="1"/>
</dbReference>
<keyword evidence="1" id="KW-1133">Transmembrane helix</keyword>
<dbReference type="STRING" id="310780.SAMN05216267_104665"/>
<name>A0A1H8SYS9_9ACTN</name>
<dbReference type="AlphaFoldDB" id="A0A1H8SYS9"/>
<dbReference type="RefSeq" id="WP_069466109.1">
    <property type="nucleotide sequence ID" value="NZ_FODD01000046.1"/>
</dbReference>
<feature type="transmembrane region" description="Helical" evidence="1">
    <location>
        <begin position="12"/>
        <end position="32"/>
    </location>
</feature>
<evidence type="ECO:0000313" key="4">
    <source>
        <dbReference type="Proteomes" id="UP000181951"/>
    </source>
</evidence>
<feature type="domain" description="Restriction endonuclease type IV Mrr" evidence="2">
    <location>
        <begin position="78"/>
        <end position="189"/>
    </location>
</feature>
<gene>
    <name evidence="3" type="ORF">SAMN05216267_104665</name>
</gene>
<reference evidence="3 4" key="1">
    <citation type="submission" date="2016-10" db="EMBL/GenBank/DDBJ databases">
        <authorList>
            <person name="de Groot N.N."/>
        </authorList>
    </citation>
    <scope>NUCLEOTIDE SEQUENCE [LARGE SCALE GENOMIC DNA]</scope>
    <source>
        <strain evidence="3 4">CGMCC 4.2026</strain>
    </source>
</reference>
<accession>A0A1H8SYS9</accession>
<dbReference type="InterPro" id="IPR011335">
    <property type="entry name" value="Restrct_endonuc-II-like"/>
</dbReference>
<protein>
    <submittedName>
        <fullName evidence="3">Restriction system protein</fullName>
    </submittedName>
</protein>
<dbReference type="Pfam" id="PF04471">
    <property type="entry name" value="Mrr_cat"/>
    <property type="match status" value="1"/>
</dbReference>
<keyword evidence="1" id="KW-0472">Membrane</keyword>
<evidence type="ECO:0000256" key="1">
    <source>
        <dbReference type="SAM" id="Phobius"/>
    </source>
</evidence>
<dbReference type="Gene3D" id="3.40.1350.10">
    <property type="match status" value="1"/>
</dbReference>
<proteinExistence type="predicted"/>
<sequence>MAEPRRRGIPRPSCLTPIGCLAIVAAAVWFIVRSVTMWISGHAIAVTAAALLAALGGAGLFRARSMPAGRTTPVDWASMSPGEFEQLVADLCWRDGCTDVRVVGGAGDLGADVLARTPTGRRIVVQCKRYAPGRRVGSPEVQRVGGTYSVVHGADLAIVVTTAEFTDAAVDYARRAGIRLVDGDELAAWAGEKVLPPWGAERMMGA</sequence>
<dbReference type="PANTHER" id="PTHR30015">
    <property type="entry name" value="MRR RESTRICTION SYSTEM PROTEIN"/>
    <property type="match status" value="1"/>
</dbReference>
<dbReference type="GO" id="GO:0015666">
    <property type="term" value="F:restriction endodeoxyribonuclease activity"/>
    <property type="evidence" value="ECO:0007669"/>
    <property type="project" value="TreeGrafter"/>
</dbReference>
<keyword evidence="1" id="KW-0812">Transmembrane</keyword>
<dbReference type="InterPro" id="IPR052906">
    <property type="entry name" value="Type_IV_Methyl-Rstrct_Enzyme"/>
</dbReference>
<dbReference type="GO" id="GO:0009307">
    <property type="term" value="P:DNA restriction-modification system"/>
    <property type="evidence" value="ECO:0007669"/>
    <property type="project" value="InterPro"/>
</dbReference>
<dbReference type="InterPro" id="IPR011856">
    <property type="entry name" value="tRNA_endonuc-like_dom_sf"/>
</dbReference>
<feature type="transmembrane region" description="Helical" evidence="1">
    <location>
        <begin position="38"/>
        <end position="61"/>
    </location>
</feature>
<dbReference type="EMBL" id="FODD01000046">
    <property type="protein sequence ID" value="SEO83787.1"/>
    <property type="molecule type" value="Genomic_DNA"/>
</dbReference>
<dbReference type="OrthoDB" id="5181666at2"/>
<dbReference type="InterPro" id="IPR007560">
    <property type="entry name" value="Restrct_endonuc_IV_Mrr"/>
</dbReference>
<dbReference type="GO" id="GO:0003677">
    <property type="term" value="F:DNA binding"/>
    <property type="evidence" value="ECO:0007669"/>
    <property type="project" value="InterPro"/>
</dbReference>
<evidence type="ECO:0000313" key="3">
    <source>
        <dbReference type="EMBL" id="SEO83787.1"/>
    </source>
</evidence>